<proteinExistence type="predicted"/>
<gene>
    <name evidence="1" type="ORF">S03H2_56771</name>
</gene>
<organism evidence="1">
    <name type="scientific">marine sediment metagenome</name>
    <dbReference type="NCBI Taxonomy" id="412755"/>
    <lineage>
        <taxon>unclassified sequences</taxon>
        <taxon>metagenomes</taxon>
        <taxon>ecological metagenomes</taxon>
    </lineage>
</organism>
<reference evidence="1" key="1">
    <citation type="journal article" date="2014" name="Front. Microbiol.">
        <title>High frequency of phylogenetically diverse reductive dehalogenase-homologous genes in deep subseafloor sedimentary metagenomes.</title>
        <authorList>
            <person name="Kawai M."/>
            <person name="Futagami T."/>
            <person name="Toyoda A."/>
            <person name="Takaki Y."/>
            <person name="Nishi S."/>
            <person name="Hori S."/>
            <person name="Arai W."/>
            <person name="Tsubouchi T."/>
            <person name="Morono Y."/>
            <person name="Uchiyama I."/>
            <person name="Ito T."/>
            <person name="Fujiyama A."/>
            <person name="Inagaki F."/>
            <person name="Takami H."/>
        </authorList>
    </citation>
    <scope>NUCLEOTIDE SEQUENCE</scope>
    <source>
        <strain evidence="1">Expedition CK06-06</strain>
    </source>
</reference>
<accession>X1KGP8</accession>
<dbReference type="EMBL" id="BARU01036347">
    <property type="protein sequence ID" value="GAH89324.1"/>
    <property type="molecule type" value="Genomic_DNA"/>
</dbReference>
<feature type="non-terminal residue" evidence="1">
    <location>
        <position position="1"/>
    </location>
</feature>
<name>X1KGP8_9ZZZZ</name>
<protein>
    <recommendedName>
        <fullName evidence="2">DUF4380 domain-containing protein</fullName>
    </recommendedName>
</protein>
<sequence length="247" mass="27325">GGDEWLIYGGHRFWHAPEEAPRSYCPDNGPVEAVLSGSTLKITQPTEPETGIAKEIEISLHQDQGGATVVHRLTNNNLWEITAAPWALTVMAQGGTAIFPQEPYRPHPEYLLPARPLVLWHYTDMSDPRFAWGAKYIQLRQDPTATTKNKIGMRNAQGWAAYCLAGDVFMKRFPVVEGATYPDFGCNSEAYTDADMLEIESLGPLAPIAPGGSVEHTEKWFLFKGEIGESEADIEKDLLPLVKRTAS</sequence>
<evidence type="ECO:0008006" key="2">
    <source>
        <dbReference type="Google" id="ProtNLM"/>
    </source>
</evidence>
<dbReference type="AlphaFoldDB" id="X1KGP8"/>
<evidence type="ECO:0000313" key="1">
    <source>
        <dbReference type="EMBL" id="GAH89324.1"/>
    </source>
</evidence>
<comment type="caution">
    <text evidence="1">The sequence shown here is derived from an EMBL/GenBank/DDBJ whole genome shotgun (WGS) entry which is preliminary data.</text>
</comment>